<feature type="compositionally biased region" description="Polar residues" evidence="1">
    <location>
        <begin position="173"/>
        <end position="186"/>
    </location>
</feature>
<accession>A0A6P1LDC7</accession>
<sequence>MIFSRKNIRESLIVILTYSKKTYAEITKNYLIEEILLNKILKKEKSSFISNDFTYMTFVNDQEKIFRVIFQIDVKKNNKKVQELITKLCEQVFECKDVFIVEKNQIADVSEFCRKYEINYSDIYSHFQGEPRVQIKQENKIQSRSIPNTDTKTNVSLEQQTIKEETKTENTEPVQNVTSLGLTATPNEEEYE</sequence>
<dbReference type="GeneID" id="96866527"/>
<evidence type="ECO:0000313" key="3">
    <source>
        <dbReference type="Proteomes" id="UP000464283"/>
    </source>
</evidence>
<proteinExistence type="predicted"/>
<feature type="region of interest" description="Disordered" evidence="1">
    <location>
        <begin position="144"/>
        <end position="192"/>
    </location>
</feature>
<feature type="compositionally biased region" description="Polar residues" evidence="1">
    <location>
        <begin position="144"/>
        <end position="157"/>
    </location>
</feature>
<protein>
    <submittedName>
        <fullName evidence="2">Uncharacterized protein</fullName>
    </submittedName>
</protein>
<dbReference type="RefSeq" id="WP_129692544.1">
    <property type="nucleotide sequence ID" value="NZ_CP033512.2"/>
</dbReference>
<dbReference type="Proteomes" id="UP000464283">
    <property type="component" value="Chromosome"/>
</dbReference>
<dbReference type="AlphaFoldDB" id="A0A6P1LDC7"/>
<organism evidence="2 3">
    <name type="scientific">Malacoplasma iowae 695</name>
    <dbReference type="NCBI Taxonomy" id="1048830"/>
    <lineage>
        <taxon>Bacteria</taxon>
        <taxon>Bacillati</taxon>
        <taxon>Mycoplasmatota</taxon>
        <taxon>Mycoplasmoidales</taxon>
        <taxon>Mycoplasmoidaceae</taxon>
        <taxon>Malacoplasma</taxon>
    </lineage>
</organism>
<reference evidence="3" key="1">
    <citation type="submission" date="2018-11" db="EMBL/GenBank/DDBJ databases">
        <title>The first complete genome sequence of Mycoplasma iowae strain 695.</title>
        <authorList>
            <person name="Ghanem M."/>
            <person name="El-Gazzar M."/>
        </authorList>
    </citation>
    <scope>NUCLEOTIDE SEQUENCE [LARGE SCALE GENOMIC DNA]</scope>
    <source>
        <strain evidence="3">695</strain>
    </source>
</reference>
<dbReference type="KEGG" id="miw:EER00_04965"/>
<feature type="compositionally biased region" description="Basic and acidic residues" evidence="1">
    <location>
        <begin position="161"/>
        <end position="170"/>
    </location>
</feature>
<evidence type="ECO:0000256" key="1">
    <source>
        <dbReference type="SAM" id="MobiDB-lite"/>
    </source>
</evidence>
<evidence type="ECO:0000313" key="2">
    <source>
        <dbReference type="EMBL" id="QHG90207.1"/>
    </source>
</evidence>
<name>A0A6P1LDC7_MALIO</name>
<gene>
    <name evidence="2" type="ORF">EER00_04965</name>
</gene>
<dbReference type="EMBL" id="CP033512">
    <property type="protein sequence ID" value="QHG90207.1"/>
    <property type="molecule type" value="Genomic_DNA"/>
</dbReference>